<keyword evidence="2" id="KW-0472">Membrane</keyword>
<dbReference type="InParanoid" id="C4JX88"/>
<feature type="transmembrane region" description="Helical" evidence="2">
    <location>
        <begin position="230"/>
        <end position="249"/>
    </location>
</feature>
<dbReference type="EMBL" id="CH476618">
    <property type="protein sequence ID" value="EEP81396.1"/>
    <property type="molecule type" value="Genomic_DNA"/>
</dbReference>
<protein>
    <submittedName>
        <fullName evidence="4">Uncharacterized protein</fullName>
    </submittedName>
</protein>
<reference evidence="5" key="1">
    <citation type="journal article" date="2009" name="Genome Res.">
        <title>Comparative genomic analyses of the human fungal pathogens Coccidioides and their relatives.</title>
        <authorList>
            <person name="Sharpton T.J."/>
            <person name="Stajich J.E."/>
            <person name="Rounsley S.D."/>
            <person name="Gardner M.J."/>
            <person name="Wortman J.R."/>
            <person name="Jordar V.S."/>
            <person name="Maiti R."/>
            <person name="Kodira C.D."/>
            <person name="Neafsey D.E."/>
            <person name="Zeng Q."/>
            <person name="Hung C.-Y."/>
            <person name="McMahan C."/>
            <person name="Muszewska A."/>
            <person name="Grynberg M."/>
            <person name="Mandel M.A."/>
            <person name="Kellner E.M."/>
            <person name="Barker B.M."/>
            <person name="Galgiani J.N."/>
            <person name="Orbach M.J."/>
            <person name="Kirkland T.N."/>
            <person name="Cole G.T."/>
            <person name="Henn M.R."/>
            <person name="Birren B.W."/>
            <person name="Taylor J.W."/>
        </authorList>
    </citation>
    <scope>NUCLEOTIDE SEQUENCE [LARGE SCALE GENOMIC DNA]</scope>
    <source>
        <strain evidence="5">UAMH 1704</strain>
    </source>
</reference>
<feature type="region of interest" description="Disordered" evidence="1">
    <location>
        <begin position="444"/>
        <end position="467"/>
    </location>
</feature>
<evidence type="ECO:0000256" key="3">
    <source>
        <dbReference type="SAM" id="SignalP"/>
    </source>
</evidence>
<evidence type="ECO:0000313" key="4">
    <source>
        <dbReference type="EMBL" id="EEP81396.1"/>
    </source>
</evidence>
<feature type="transmembrane region" description="Helical" evidence="2">
    <location>
        <begin position="367"/>
        <end position="386"/>
    </location>
</feature>
<gene>
    <name evidence="4" type="ORF">UREG_06261</name>
</gene>
<dbReference type="HOGENOM" id="CLU_665893_0_0_1"/>
<keyword evidence="2" id="KW-1133">Transmembrane helix</keyword>
<dbReference type="eggNOG" id="ENOG502SM9K">
    <property type="taxonomic scope" value="Eukaryota"/>
</dbReference>
<dbReference type="GeneID" id="8441614"/>
<feature type="transmembrane region" description="Helical" evidence="2">
    <location>
        <begin position="319"/>
        <end position="347"/>
    </location>
</feature>
<feature type="transmembrane region" description="Helical" evidence="2">
    <location>
        <begin position="124"/>
        <end position="143"/>
    </location>
</feature>
<feature type="chain" id="PRO_5002939502" evidence="3">
    <location>
        <begin position="25"/>
        <end position="467"/>
    </location>
</feature>
<feature type="transmembrane region" description="Helical" evidence="2">
    <location>
        <begin position="89"/>
        <end position="112"/>
    </location>
</feature>
<accession>C4JX88</accession>
<proteinExistence type="predicted"/>
<dbReference type="OrthoDB" id="3021074at2759"/>
<keyword evidence="5" id="KW-1185">Reference proteome</keyword>
<dbReference type="VEuPathDB" id="FungiDB:UREG_06261"/>
<feature type="transmembrane region" description="Helical" evidence="2">
    <location>
        <begin position="155"/>
        <end position="174"/>
    </location>
</feature>
<dbReference type="KEGG" id="ure:UREG_06261"/>
<keyword evidence="3" id="KW-0732">Signal</keyword>
<sequence length="467" mass="51217">MRRTGLFILAVISILYLLAPVTLALPTHTSSSPSKLVERDLINPSEIPQGHNDTIVCVYPISGQYGLLPRLLYYISLILGILGRYQRWLVMGALASALSYAGSTAIHMLTLAKSRAPVFDLDIVAAWAVLTTGCVAFAALVHWSSALRRSEGRIVILLWGALVGIGCLTGRALIVDVRTGVEPACRSPTGDLLTSTSELVSSQFNCTYKCFSAKTPMRQSSEIMALPTDHLLGTYANLGVILLVPILAATHKSLSINLSPHTPSYGCTSLVMVHVNSSLNMRLSQTTYNAACRSWYGGYILLFQYIRKVKFGISLKNRLIITALGALLFIDLLFDLAALPMFVTNIIFNELNLMKTELPVEESHGSVGQWSPVVSAVLILIASVINRSIGWWKRRRQLGQEPAEGEEAQLVEWPNHQQSPNGPVGYHVPQENGVVMRKLTQQETLRLDPELGPKPSPQALIRERTPV</sequence>
<feature type="transmembrane region" description="Helical" evidence="2">
    <location>
        <begin position="65"/>
        <end position="82"/>
    </location>
</feature>
<dbReference type="AlphaFoldDB" id="C4JX88"/>
<name>C4JX88_UNCRE</name>
<keyword evidence="2" id="KW-0812">Transmembrane</keyword>
<dbReference type="Proteomes" id="UP000002058">
    <property type="component" value="Unassembled WGS sequence"/>
</dbReference>
<evidence type="ECO:0000256" key="2">
    <source>
        <dbReference type="SAM" id="Phobius"/>
    </source>
</evidence>
<dbReference type="RefSeq" id="XP_002583294.1">
    <property type="nucleotide sequence ID" value="XM_002583248.1"/>
</dbReference>
<feature type="signal peptide" evidence="3">
    <location>
        <begin position="1"/>
        <end position="24"/>
    </location>
</feature>
<evidence type="ECO:0000256" key="1">
    <source>
        <dbReference type="SAM" id="MobiDB-lite"/>
    </source>
</evidence>
<organism evidence="4 5">
    <name type="scientific">Uncinocarpus reesii (strain UAMH 1704)</name>
    <dbReference type="NCBI Taxonomy" id="336963"/>
    <lineage>
        <taxon>Eukaryota</taxon>
        <taxon>Fungi</taxon>
        <taxon>Dikarya</taxon>
        <taxon>Ascomycota</taxon>
        <taxon>Pezizomycotina</taxon>
        <taxon>Eurotiomycetes</taxon>
        <taxon>Eurotiomycetidae</taxon>
        <taxon>Onygenales</taxon>
        <taxon>Onygenaceae</taxon>
        <taxon>Uncinocarpus</taxon>
    </lineage>
</organism>
<dbReference type="OMA" id="NCTYKCF"/>
<evidence type="ECO:0000313" key="5">
    <source>
        <dbReference type="Proteomes" id="UP000002058"/>
    </source>
</evidence>